<accession>A0AAD3DTB0</accession>
<dbReference type="PANTHER" id="PTHR36451">
    <property type="entry name" value="PAPS-DEPENDENT SULFOTRANSFERASE STF3"/>
    <property type="match status" value="1"/>
</dbReference>
<organism evidence="3 4">
    <name type="scientific">Astrephomene gubernaculifera</name>
    <dbReference type="NCBI Taxonomy" id="47775"/>
    <lineage>
        <taxon>Eukaryota</taxon>
        <taxon>Viridiplantae</taxon>
        <taxon>Chlorophyta</taxon>
        <taxon>core chlorophytes</taxon>
        <taxon>Chlorophyceae</taxon>
        <taxon>CS clade</taxon>
        <taxon>Chlamydomonadales</taxon>
        <taxon>Astrephomenaceae</taxon>
        <taxon>Astrephomene</taxon>
    </lineage>
</organism>
<reference evidence="3 4" key="1">
    <citation type="journal article" date="2021" name="Sci. Rep.">
        <title>Genome sequencing of the multicellular alga Astrephomene provides insights into convergent evolution of germ-soma differentiation.</title>
        <authorList>
            <person name="Yamashita S."/>
            <person name="Yamamoto K."/>
            <person name="Matsuzaki R."/>
            <person name="Suzuki S."/>
            <person name="Yamaguchi H."/>
            <person name="Hirooka S."/>
            <person name="Minakuchi Y."/>
            <person name="Miyagishima S."/>
            <person name="Kawachi M."/>
            <person name="Toyoda A."/>
            <person name="Nozaki H."/>
        </authorList>
    </citation>
    <scope>NUCLEOTIDE SEQUENCE [LARGE SCALE GENOMIC DNA]</scope>
    <source>
        <strain evidence="3 4">NIES-4017</strain>
    </source>
</reference>
<evidence type="ECO:0000313" key="3">
    <source>
        <dbReference type="EMBL" id="GFR47685.1"/>
    </source>
</evidence>
<proteinExistence type="predicted"/>
<feature type="region of interest" description="Disordered" evidence="1">
    <location>
        <begin position="260"/>
        <end position="291"/>
    </location>
</feature>
<sequence>MCETVTTGKTTQPRKAPADEERRRLLPSYHYTLKHRWAIKLNFLSGITLLPWLTLLVRHWRSIDWRVYLHRVLFLTFMACLNSFLALFDWLFFSAHVAAQPLHPEPLFILGHPRTGTTHLHNLLANDPRFAFATTFHAGFPSSFLSLEPARGLLSGLLERRRPMDHMALHWDLPAEDEIAVNALTGGESPYLALVFPRLWRSLLRSYLTFGASAAEEDEDKDVASAGDTSGPRVTAAFQRWLAAFMWFMKKVTYRHVRNRAADRNPGSGSNGTADPAAAPGAPPPPPPLLIKSPVHTARLRTWLRLFPRARFVYVHRHPLEVFQSAANMADTYYWYTYLQRPTNTDTNDFIMDQYDILYRSYMADREHVPAGRLVEVSFSDLDSDPLAVLQRIYKQFGWDEQFDAVRPRFEEYVASLEDFKKNHFNRLSPEAEAVVRKRWRESFEAFGYA</sequence>
<dbReference type="InterPro" id="IPR052736">
    <property type="entry name" value="Stf3_sulfotransferase"/>
</dbReference>
<evidence type="ECO:0008006" key="5">
    <source>
        <dbReference type="Google" id="ProtNLM"/>
    </source>
</evidence>
<keyword evidence="2" id="KW-1133">Transmembrane helix</keyword>
<gene>
    <name evidence="3" type="ORF">Agub_g9433</name>
</gene>
<comment type="caution">
    <text evidence="3">The sequence shown here is derived from an EMBL/GenBank/DDBJ whole genome shotgun (WGS) entry which is preliminary data.</text>
</comment>
<dbReference type="Proteomes" id="UP001054857">
    <property type="component" value="Unassembled WGS sequence"/>
</dbReference>
<dbReference type="SUPFAM" id="SSF52540">
    <property type="entry name" value="P-loop containing nucleoside triphosphate hydrolases"/>
    <property type="match status" value="1"/>
</dbReference>
<evidence type="ECO:0000256" key="1">
    <source>
        <dbReference type="SAM" id="MobiDB-lite"/>
    </source>
</evidence>
<dbReference type="PANTHER" id="PTHR36451:SF1">
    <property type="entry name" value="OMEGA-HYDROXY-BETA-DIHYDROMENAQUINONE-9 SULFOTRANSFERASE STF3"/>
    <property type="match status" value="1"/>
</dbReference>
<keyword evidence="2" id="KW-0812">Transmembrane</keyword>
<dbReference type="InterPro" id="IPR027417">
    <property type="entry name" value="P-loop_NTPase"/>
</dbReference>
<name>A0AAD3DTB0_9CHLO</name>
<protein>
    <recommendedName>
        <fullName evidence="5">Sulfotransferase</fullName>
    </recommendedName>
</protein>
<feature type="transmembrane region" description="Helical" evidence="2">
    <location>
        <begin position="37"/>
        <end position="60"/>
    </location>
</feature>
<dbReference type="AlphaFoldDB" id="A0AAD3DTB0"/>
<dbReference type="EMBL" id="BMAR01000019">
    <property type="protein sequence ID" value="GFR47685.1"/>
    <property type="molecule type" value="Genomic_DNA"/>
</dbReference>
<feature type="transmembrane region" description="Helical" evidence="2">
    <location>
        <begin position="72"/>
        <end position="93"/>
    </location>
</feature>
<dbReference type="Pfam" id="PF13469">
    <property type="entry name" value="Sulfotransfer_3"/>
    <property type="match status" value="1"/>
</dbReference>
<dbReference type="Gene3D" id="3.40.50.300">
    <property type="entry name" value="P-loop containing nucleotide triphosphate hydrolases"/>
    <property type="match status" value="1"/>
</dbReference>
<keyword evidence="2" id="KW-0472">Membrane</keyword>
<evidence type="ECO:0000256" key="2">
    <source>
        <dbReference type="SAM" id="Phobius"/>
    </source>
</evidence>
<evidence type="ECO:0000313" key="4">
    <source>
        <dbReference type="Proteomes" id="UP001054857"/>
    </source>
</evidence>
<keyword evidence="4" id="KW-1185">Reference proteome</keyword>